<evidence type="ECO:0000256" key="1">
    <source>
        <dbReference type="SAM" id="MobiDB-lite"/>
    </source>
</evidence>
<evidence type="ECO:0000313" key="2">
    <source>
        <dbReference type="EMBL" id="CAE6478984.1"/>
    </source>
</evidence>
<dbReference type="AlphaFoldDB" id="A0A8H3EBI4"/>
<dbReference type="Proteomes" id="UP000663850">
    <property type="component" value="Unassembled WGS sequence"/>
</dbReference>
<reference evidence="3" key="1">
    <citation type="submission" date="2021-01" db="EMBL/GenBank/DDBJ databases">
        <authorList>
            <person name="Kaushik A."/>
        </authorList>
    </citation>
    <scope>NUCLEOTIDE SEQUENCE</scope>
    <source>
        <strain evidence="3">AG5</strain>
        <strain evidence="2">Type strain: AG8-Rh-89/</strain>
    </source>
</reference>
<feature type="compositionally biased region" description="Polar residues" evidence="1">
    <location>
        <begin position="1"/>
        <end position="13"/>
    </location>
</feature>
<proteinExistence type="predicted"/>
<evidence type="ECO:0000313" key="4">
    <source>
        <dbReference type="Proteomes" id="UP000663827"/>
    </source>
</evidence>
<evidence type="ECO:0000313" key="3">
    <source>
        <dbReference type="EMBL" id="CAE7228495.1"/>
    </source>
</evidence>
<protein>
    <submittedName>
        <fullName evidence="3">Uncharacterized protein</fullName>
    </submittedName>
</protein>
<dbReference type="EMBL" id="CAJNJQ010006450">
    <property type="protein sequence ID" value="CAE7228495.1"/>
    <property type="molecule type" value="Genomic_DNA"/>
</dbReference>
<gene>
    <name evidence="3" type="ORF">RDB_LOCUS180555</name>
    <name evidence="2" type="ORF">RDB_LOCUS72410</name>
</gene>
<sequence>MNQASANSATKSPGNDLHASHMGCPPQSVVITDSGVKCRESSPNSNTYYHRLNIVIPSTSSSGSMLRPLKRQALDLLKVVMDNLGIVRMAGLGKLEGTLESEEARFQSHLDAVSGISRTLIGKRPSEQYDLSAPNYDPSELQSFIDSMRSTLREGTSVGLPYSRLLAAEQRQRQLYEATGMFQNWINEFTLNSVLVQSSYGSMLENKMKALEEKMLKFDQRIQALEDKLLVMNAGV</sequence>
<name>A0A8H3EBI4_9AGAM</name>
<comment type="caution">
    <text evidence="3">The sequence shown here is derived from an EMBL/GenBank/DDBJ whole genome shotgun (WGS) entry which is preliminary data.</text>
</comment>
<organism evidence="3 4">
    <name type="scientific">Rhizoctonia solani</name>
    <dbReference type="NCBI Taxonomy" id="456999"/>
    <lineage>
        <taxon>Eukaryota</taxon>
        <taxon>Fungi</taxon>
        <taxon>Dikarya</taxon>
        <taxon>Basidiomycota</taxon>
        <taxon>Agaricomycotina</taxon>
        <taxon>Agaricomycetes</taxon>
        <taxon>Cantharellales</taxon>
        <taxon>Ceratobasidiaceae</taxon>
        <taxon>Rhizoctonia</taxon>
    </lineage>
</organism>
<accession>A0A8H3EBI4</accession>
<dbReference type="Proteomes" id="UP000663827">
    <property type="component" value="Unassembled WGS sequence"/>
</dbReference>
<feature type="region of interest" description="Disordered" evidence="1">
    <location>
        <begin position="1"/>
        <end position="25"/>
    </location>
</feature>
<dbReference type="EMBL" id="CAJMWZ010003796">
    <property type="protein sequence ID" value="CAE6478984.1"/>
    <property type="molecule type" value="Genomic_DNA"/>
</dbReference>